<comment type="caution">
    <text evidence="2">The sequence shown here is derived from an EMBL/GenBank/DDBJ whole genome shotgun (WGS) entry which is preliminary data.</text>
</comment>
<evidence type="ECO:0000256" key="1">
    <source>
        <dbReference type="SAM" id="Phobius"/>
    </source>
</evidence>
<proteinExistence type="predicted"/>
<name>A0A8J4TEX3_CLAMG</name>
<dbReference type="Proteomes" id="UP000727407">
    <property type="component" value="Unassembled WGS sequence"/>
</dbReference>
<accession>A0A8J4TEX3</accession>
<evidence type="ECO:0000313" key="2">
    <source>
        <dbReference type="EMBL" id="KAF5896141.1"/>
    </source>
</evidence>
<gene>
    <name evidence="2" type="ORF">DAT39_014153</name>
</gene>
<protein>
    <submittedName>
        <fullName evidence="2">Uncharacterized protein</fullName>
    </submittedName>
</protein>
<keyword evidence="1" id="KW-0812">Transmembrane</keyword>
<keyword evidence="1" id="KW-0472">Membrane</keyword>
<organism evidence="2 3">
    <name type="scientific">Clarias magur</name>
    <name type="common">Asian catfish</name>
    <name type="synonym">Macropteronotus magur</name>
    <dbReference type="NCBI Taxonomy" id="1594786"/>
    <lineage>
        <taxon>Eukaryota</taxon>
        <taxon>Metazoa</taxon>
        <taxon>Chordata</taxon>
        <taxon>Craniata</taxon>
        <taxon>Vertebrata</taxon>
        <taxon>Euteleostomi</taxon>
        <taxon>Actinopterygii</taxon>
        <taxon>Neopterygii</taxon>
        <taxon>Teleostei</taxon>
        <taxon>Ostariophysi</taxon>
        <taxon>Siluriformes</taxon>
        <taxon>Clariidae</taxon>
        <taxon>Clarias</taxon>
    </lineage>
</organism>
<keyword evidence="1" id="KW-1133">Transmembrane helix</keyword>
<keyword evidence="3" id="KW-1185">Reference proteome</keyword>
<sequence length="64" mass="7069">MPTDSDCLVLMELFDHGTEMDHENLTALTFVFLFLIALFYSIGVTVIKVLGSIPDLLCSCGKET</sequence>
<feature type="transmembrane region" description="Helical" evidence="1">
    <location>
        <begin position="25"/>
        <end position="47"/>
    </location>
</feature>
<dbReference type="AlphaFoldDB" id="A0A8J4TEX3"/>
<reference evidence="2" key="1">
    <citation type="submission" date="2020-07" db="EMBL/GenBank/DDBJ databases">
        <title>Clarias magur genome sequencing, assembly and annotation.</title>
        <authorList>
            <person name="Kushwaha B."/>
            <person name="Kumar R."/>
            <person name="Das P."/>
            <person name="Joshi C.G."/>
            <person name="Kumar D."/>
            <person name="Nagpure N.S."/>
            <person name="Pandey M."/>
            <person name="Agarwal S."/>
            <person name="Srivastava S."/>
            <person name="Singh M."/>
            <person name="Sahoo L."/>
            <person name="Jayasankar P."/>
            <person name="Meher P.K."/>
            <person name="Koringa P.G."/>
            <person name="Iquebal M.A."/>
            <person name="Das S.P."/>
            <person name="Bit A."/>
            <person name="Patnaik S."/>
            <person name="Patel N."/>
            <person name="Shah T.M."/>
            <person name="Hinsu A."/>
            <person name="Jena J.K."/>
        </authorList>
    </citation>
    <scope>NUCLEOTIDE SEQUENCE</scope>
    <source>
        <strain evidence="2">CIFAMagur01</strain>
        <tissue evidence="2">Testis</tissue>
    </source>
</reference>
<dbReference type="EMBL" id="QNUK01000290">
    <property type="protein sequence ID" value="KAF5896141.1"/>
    <property type="molecule type" value="Genomic_DNA"/>
</dbReference>
<evidence type="ECO:0000313" key="3">
    <source>
        <dbReference type="Proteomes" id="UP000727407"/>
    </source>
</evidence>